<dbReference type="Gene3D" id="3.40.430.10">
    <property type="entry name" value="Dihydrofolate Reductase, subunit A"/>
    <property type="match status" value="1"/>
</dbReference>
<dbReference type="InterPro" id="IPR002734">
    <property type="entry name" value="RibDG_C"/>
</dbReference>
<dbReference type="SUPFAM" id="SSF53597">
    <property type="entry name" value="Dihydrofolate reductase-like"/>
    <property type="match status" value="1"/>
</dbReference>
<proteinExistence type="predicted"/>
<dbReference type="InterPro" id="IPR050765">
    <property type="entry name" value="Riboflavin_Biosynth_HTPR"/>
</dbReference>
<sequence length="180" mass="19821">MRKLILYIASSLDGFIARSDGSFDWLDATPNPNQLDYGYHSFYVSIDTTLMGNSTYQTILDMGGDFPYPDKTNYVFSRQPGQVDTAYVRYITDDPAAFVQSLKNQEGKAIWLVGGGQLNAALLNARLIDEIILTLVPTVLGSGIPLFADSSLETQFSLTNSESFETGFVQLTYAPALNSF</sequence>
<gene>
    <name evidence="2" type="ORF">HNV11_20075</name>
</gene>
<name>A0A6M5YDY8_9BACT</name>
<dbReference type="AlphaFoldDB" id="A0A6M5YDY8"/>
<dbReference type="EMBL" id="CP053435">
    <property type="protein sequence ID" value="QJW91513.1"/>
    <property type="molecule type" value="Genomic_DNA"/>
</dbReference>
<dbReference type="GO" id="GO:0009231">
    <property type="term" value="P:riboflavin biosynthetic process"/>
    <property type="evidence" value="ECO:0007669"/>
    <property type="project" value="InterPro"/>
</dbReference>
<protein>
    <submittedName>
        <fullName evidence="2">Dihydrofolate reductase</fullName>
    </submittedName>
</protein>
<dbReference type="Pfam" id="PF01872">
    <property type="entry name" value="RibD_C"/>
    <property type="match status" value="1"/>
</dbReference>
<dbReference type="PANTHER" id="PTHR38011">
    <property type="entry name" value="DIHYDROFOLATE REDUCTASE FAMILY PROTEIN (AFU_ORTHOLOGUE AFUA_8G06820)"/>
    <property type="match status" value="1"/>
</dbReference>
<dbReference type="Proteomes" id="UP000502756">
    <property type="component" value="Chromosome"/>
</dbReference>
<dbReference type="KEGG" id="stae:HNV11_20075"/>
<organism evidence="2 3">
    <name type="scientific">Spirosoma taeanense</name>
    <dbReference type="NCBI Taxonomy" id="2735870"/>
    <lineage>
        <taxon>Bacteria</taxon>
        <taxon>Pseudomonadati</taxon>
        <taxon>Bacteroidota</taxon>
        <taxon>Cytophagia</taxon>
        <taxon>Cytophagales</taxon>
        <taxon>Cytophagaceae</taxon>
        <taxon>Spirosoma</taxon>
    </lineage>
</organism>
<dbReference type="RefSeq" id="WP_171741363.1">
    <property type="nucleotide sequence ID" value="NZ_CP053435.1"/>
</dbReference>
<keyword evidence="3" id="KW-1185">Reference proteome</keyword>
<dbReference type="GO" id="GO:0008703">
    <property type="term" value="F:5-amino-6-(5-phosphoribosylamino)uracil reductase activity"/>
    <property type="evidence" value="ECO:0007669"/>
    <property type="project" value="InterPro"/>
</dbReference>
<dbReference type="InterPro" id="IPR024072">
    <property type="entry name" value="DHFR-like_dom_sf"/>
</dbReference>
<dbReference type="PANTHER" id="PTHR38011:SF11">
    <property type="entry name" value="2,5-DIAMINO-6-RIBOSYLAMINO-4(3H)-PYRIMIDINONE 5'-PHOSPHATE REDUCTASE"/>
    <property type="match status" value="1"/>
</dbReference>
<reference evidence="2 3" key="1">
    <citation type="submission" date="2020-05" db="EMBL/GenBank/DDBJ databases">
        <title>Genome sequencing of Spirosoma sp. TS118.</title>
        <authorList>
            <person name="Lee J.-H."/>
            <person name="Jeong S."/>
            <person name="Zhao L."/>
            <person name="Jung J.-H."/>
            <person name="Kim M.-K."/>
            <person name="Lim S."/>
        </authorList>
    </citation>
    <scope>NUCLEOTIDE SEQUENCE [LARGE SCALE GENOMIC DNA]</scope>
    <source>
        <strain evidence="2 3">TS118</strain>
    </source>
</reference>
<evidence type="ECO:0000259" key="1">
    <source>
        <dbReference type="Pfam" id="PF01872"/>
    </source>
</evidence>
<evidence type="ECO:0000313" key="3">
    <source>
        <dbReference type="Proteomes" id="UP000502756"/>
    </source>
</evidence>
<feature type="domain" description="Bacterial bifunctional deaminase-reductase C-terminal" evidence="1">
    <location>
        <begin position="2"/>
        <end position="169"/>
    </location>
</feature>
<evidence type="ECO:0000313" key="2">
    <source>
        <dbReference type="EMBL" id="QJW91513.1"/>
    </source>
</evidence>
<accession>A0A6M5YDY8</accession>